<dbReference type="Gene3D" id="3.40.50.1980">
    <property type="entry name" value="Nitrogenase molybdenum iron protein domain"/>
    <property type="match status" value="1"/>
</dbReference>
<dbReference type="Proteomes" id="UP000246351">
    <property type="component" value="Unassembled WGS sequence"/>
</dbReference>
<evidence type="ECO:0000313" key="2">
    <source>
        <dbReference type="EMBL" id="PWZ95702.1"/>
    </source>
</evidence>
<feature type="chain" id="PRO_5039604404" evidence="1">
    <location>
        <begin position="20"/>
        <end position="54"/>
    </location>
</feature>
<dbReference type="PROSITE" id="PS51257">
    <property type="entry name" value="PROKAR_LIPOPROTEIN"/>
    <property type="match status" value="1"/>
</dbReference>
<feature type="signal peptide" evidence="1">
    <location>
        <begin position="1"/>
        <end position="19"/>
    </location>
</feature>
<dbReference type="EMBL" id="QEIV01001612">
    <property type="protein sequence ID" value="PWZ95702.1"/>
    <property type="molecule type" value="Genomic_DNA"/>
</dbReference>
<comment type="caution">
    <text evidence="2">The sequence shown here is derived from an EMBL/GenBank/DDBJ whole genome shotgun (WGS) entry which is preliminary data.</text>
</comment>
<accession>A0A317Z4Q0</accession>
<reference evidence="2 3" key="1">
    <citation type="journal article" date="2018" name="Vet. Microbiol.">
        <title>Clonal diversity and geographic distribution of methicillin-resistant Staphylococcus pseudintermedius from Australian animals: Discovery of novel sequence types.</title>
        <authorList>
            <person name="Worthing K.A."/>
            <person name="Abraham S."/>
            <person name="Coombs G.W."/>
            <person name="Pang S."/>
            <person name="Saputra S."/>
            <person name="Jordan D."/>
            <person name="Trott D.J."/>
            <person name="Norris J.M."/>
        </authorList>
    </citation>
    <scope>NUCLEOTIDE SEQUENCE [LARGE SCALE GENOMIC DNA]</scope>
    <source>
        <strain evidence="2 3">ST71 3</strain>
    </source>
</reference>
<sequence length="54" mass="5714">MKKSFKLLATVVLSGSMLAACGQGDDKASSNDQLKVTTTVFPLQSFVKQIGGEH</sequence>
<feature type="non-terminal residue" evidence="2">
    <location>
        <position position="54"/>
    </location>
</feature>
<evidence type="ECO:0000256" key="1">
    <source>
        <dbReference type="SAM" id="SignalP"/>
    </source>
</evidence>
<evidence type="ECO:0000313" key="3">
    <source>
        <dbReference type="Proteomes" id="UP000246351"/>
    </source>
</evidence>
<dbReference type="AlphaFoldDB" id="A0A317Z4Q0"/>
<keyword evidence="1" id="KW-0732">Signal</keyword>
<name>A0A317Z4Q0_STAPS</name>
<gene>
    <name evidence="2" type="ORF">DD924_15055</name>
</gene>
<protein>
    <submittedName>
        <fullName evidence="2">Zinc ABC transporter substrate-binding protein</fullName>
    </submittedName>
</protein>
<organism evidence="2 3">
    <name type="scientific">Staphylococcus pseudintermedius</name>
    <dbReference type="NCBI Taxonomy" id="283734"/>
    <lineage>
        <taxon>Bacteria</taxon>
        <taxon>Bacillati</taxon>
        <taxon>Bacillota</taxon>
        <taxon>Bacilli</taxon>
        <taxon>Bacillales</taxon>
        <taxon>Staphylococcaceae</taxon>
        <taxon>Staphylococcus</taxon>
        <taxon>Staphylococcus intermedius group</taxon>
    </lineage>
</organism>
<proteinExistence type="predicted"/>